<feature type="domain" description="Aminoacyl-tRNA synthetase class Ia" evidence="11">
    <location>
        <begin position="22"/>
        <end position="635"/>
    </location>
</feature>
<dbReference type="InterPro" id="IPR009008">
    <property type="entry name" value="Val/Leu/Ile-tRNA-synth_edit"/>
</dbReference>
<comment type="catalytic activity">
    <reaction evidence="8">
        <text>tRNA(Ile) + L-isoleucine + ATP = L-isoleucyl-tRNA(Ile) + AMP + diphosphate</text>
        <dbReference type="Rhea" id="RHEA:11060"/>
        <dbReference type="Rhea" id="RHEA-COMP:9666"/>
        <dbReference type="Rhea" id="RHEA-COMP:9695"/>
        <dbReference type="ChEBI" id="CHEBI:30616"/>
        <dbReference type="ChEBI" id="CHEBI:33019"/>
        <dbReference type="ChEBI" id="CHEBI:58045"/>
        <dbReference type="ChEBI" id="CHEBI:78442"/>
        <dbReference type="ChEBI" id="CHEBI:78528"/>
        <dbReference type="ChEBI" id="CHEBI:456215"/>
        <dbReference type="EC" id="6.1.1.5"/>
    </reaction>
</comment>
<dbReference type="InterPro" id="IPR002301">
    <property type="entry name" value="Ile-tRNA-ligase"/>
</dbReference>
<evidence type="ECO:0000256" key="10">
    <source>
        <dbReference type="SAM" id="MobiDB-lite"/>
    </source>
</evidence>
<dbReference type="EC" id="6.1.1.5" evidence="1 9"/>
<evidence type="ECO:0000256" key="5">
    <source>
        <dbReference type="ARBA" id="ARBA00022917"/>
    </source>
</evidence>
<evidence type="ECO:0000256" key="4">
    <source>
        <dbReference type="ARBA" id="ARBA00022840"/>
    </source>
</evidence>
<dbReference type="SUPFAM" id="SSF47323">
    <property type="entry name" value="Anticodon-binding domain of a subclass of class I aminoacyl-tRNA synthetases"/>
    <property type="match status" value="1"/>
</dbReference>
<dbReference type="GO" id="GO:0005737">
    <property type="term" value="C:cytoplasm"/>
    <property type="evidence" value="ECO:0007669"/>
    <property type="project" value="UniProtKB-UniRule"/>
</dbReference>
<dbReference type="GO" id="GO:0006428">
    <property type="term" value="P:isoleucyl-tRNA aminoacylation"/>
    <property type="evidence" value="ECO:0007669"/>
    <property type="project" value="UniProtKB-UniRule"/>
</dbReference>
<dbReference type="Gene3D" id="3.90.740.10">
    <property type="entry name" value="Valyl/Leucyl/Isoleucyl-tRNA synthetase, editing domain"/>
    <property type="match status" value="1"/>
</dbReference>
<keyword evidence="2 13" id="KW-0436">Ligase</keyword>
<comment type="function">
    <text evidence="7">Catalyzes the attachment of isoleucine to tRNA(Ile). As IleRS can inadvertently accommodate and process structurally similar amino acids such as valine, to avoid such errors it has two additional distinct tRNA(Ile)-dependent editing activities. One activity is designated as 'pretransfer' editing and involves the hydrolysis of activated Val-AMP. The other activity is designated 'posttransfer' editing and involves deacylation of mischarged Val-tRNA(Ile).</text>
</comment>
<protein>
    <recommendedName>
        <fullName evidence="1 9">Isoleucine--tRNA ligase</fullName>
        <ecNumber evidence="1 9">6.1.1.5</ecNumber>
    </recommendedName>
</protein>
<evidence type="ECO:0000256" key="8">
    <source>
        <dbReference type="ARBA" id="ARBA00048359"/>
    </source>
</evidence>
<keyword evidence="3" id="KW-0547">Nucleotide-binding</keyword>
<dbReference type="CDD" id="cd07961">
    <property type="entry name" value="Anticodon_Ia_Ile_ABEc"/>
    <property type="match status" value="1"/>
</dbReference>
<dbReference type="SUPFAM" id="SSF52374">
    <property type="entry name" value="Nucleotidylyl transferase"/>
    <property type="match status" value="1"/>
</dbReference>
<dbReference type="Pfam" id="PF00133">
    <property type="entry name" value="tRNA-synt_1"/>
    <property type="match status" value="1"/>
</dbReference>
<dbReference type="InterPro" id="IPR013155">
    <property type="entry name" value="M/V/L/I-tRNA-synth_anticd-bd"/>
</dbReference>
<sequence length="1103" mass="123461">MAKTTIEEVSTRIDFPALERELLARWNREGTVERYLHRNDGAEERFSFLDGPITANNPMGVHHAWGRTYKDLFQRYHAMLGERQRFQNGFDCQGLWVEVEVEKELGLKNKRDIETYGIGPFVERCKERVLTFAARQTEQSKRLGYWMDWDNSYYTMSDENNYTIWHFLKTCHEKGWIYKGHDVMPWCPRCGTGISEHEIVTEGYQERTHLSVYVRFPLLDEPDGALLVWTTTPWTLAANVAAAVHPGLTYVKVRQGGHVLYVAKEAAKTAIRGEHEIIGEVPGAELVGRAYRGPFDELPAAEGIAHRVIPWTDVDATEGTGIVHIAPGSGKEDFALSKQLDLPVIAPINEFGVYGGGFGPLSDRYVHEVATSIADDLRTKGLLHRAEQYTHRYPVCWRCGTDLVFRLVDEWFIAMDALRQPMMEVTRQIDWHPSFGMERELDWLAHMDDWMISKKRYWGLALPIWECAGCGAFEVIGSEDELRERAVEGWDAFSGHTPHRPWIDAVKIECRACGAPTSRVADVGNPWLDAGIVAFSTLRYRHDRAYWEEWFPADLISESFPGQFRNWFYSLLAQSTALVERPPFRNVFSYALMRDEKGAEMHKSKGNAIWLDDAAEEIGVDAMRWLFCSTNPDVNLNFGSGITDEVRRRFILPLWNSYAFFANYARLDGFDLAALRSAPALPERPLLDRWIVSRLHQLIGDVRGAFDAYAPDRAARAMEAFVVEELSNWYIRRNRRRFWKAENDADKTAAYATLHECLATLAGLLAPVLPFVAEAIYGNLVRSLDPAAPSSVHLTDYPTADPARIDSGLSADMAAVLQVVSLGHAARQEAGVKVRQPLPAILVYARDPLQVASLERLREGVLDELNVKALHPLTDPGEVVSFDIRPNLPKLGPKYGKRLGAIRAGLAKLDPPSVARAVTEGGRISIPLPDGAVELLPDEILVDLLKREGFAAAQGDGMLVVLDTSLTPELLREGLARDFVRAVQDSRKSAGFRVEDRIAIEATGDPEAIEAIETFRESVMGETLALALATTAMSGMSDAVEPETVEGPGGAVRAGRYVDQIEVGRHHLRIAIHRLDRGELGTVSEGHPTPDISEGGRLPEPVL</sequence>
<dbReference type="PANTHER" id="PTHR42780">
    <property type="entry name" value="SOLEUCYL-TRNA SYNTHETASE"/>
    <property type="match status" value="1"/>
</dbReference>
<evidence type="ECO:0000256" key="1">
    <source>
        <dbReference type="ARBA" id="ARBA00013165"/>
    </source>
</evidence>
<dbReference type="AlphaFoldDB" id="A0A6J4UK61"/>
<dbReference type="InterPro" id="IPR002300">
    <property type="entry name" value="aa-tRNA-synth_Ia"/>
</dbReference>
<evidence type="ECO:0000256" key="9">
    <source>
        <dbReference type="NCBIfam" id="TIGR00392"/>
    </source>
</evidence>
<feature type="region of interest" description="Disordered" evidence="10">
    <location>
        <begin position="1080"/>
        <end position="1103"/>
    </location>
</feature>
<dbReference type="InterPro" id="IPR033709">
    <property type="entry name" value="Anticodon_Ile_ABEc"/>
</dbReference>
<accession>A0A6J4UK61</accession>
<dbReference type="SUPFAM" id="SSF50677">
    <property type="entry name" value="ValRS/IleRS/LeuRS editing domain"/>
    <property type="match status" value="1"/>
</dbReference>
<dbReference type="Gene3D" id="3.40.50.620">
    <property type="entry name" value="HUPs"/>
    <property type="match status" value="2"/>
</dbReference>
<dbReference type="PANTHER" id="PTHR42780:SF1">
    <property type="entry name" value="ISOLEUCINE--TRNA LIGASE, CYTOPLASMIC"/>
    <property type="match status" value="1"/>
</dbReference>
<evidence type="ECO:0000259" key="12">
    <source>
        <dbReference type="Pfam" id="PF08264"/>
    </source>
</evidence>
<evidence type="ECO:0000256" key="2">
    <source>
        <dbReference type="ARBA" id="ARBA00022598"/>
    </source>
</evidence>
<dbReference type="InterPro" id="IPR014729">
    <property type="entry name" value="Rossmann-like_a/b/a_fold"/>
</dbReference>
<evidence type="ECO:0000259" key="11">
    <source>
        <dbReference type="Pfam" id="PF00133"/>
    </source>
</evidence>
<dbReference type="GO" id="GO:0000049">
    <property type="term" value="F:tRNA binding"/>
    <property type="evidence" value="ECO:0007669"/>
    <property type="project" value="InterPro"/>
</dbReference>
<evidence type="ECO:0000313" key="13">
    <source>
        <dbReference type="EMBL" id="CAA9552824.1"/>
    </source>
</evidence>
<evidence type="ECO:0000256" key="7">
    <source>
        <dbReference type="ARBA" id="ARBA00025217"/>
    </source>
</evidence>
<reference evidence="13" key="1">
    <citation type="submission" date="2020-02" db="EMBL/GenBank/DDBJ databases">
        <authorList>
            <person name="Meier V. D."/>
        </authorList>
    </citation>
    <scope>NUCLEOTIDE SEQUENCE</scope>
    <source>
        <strain evidence="13">AVDCRST_MAG59</strain>
    </source>
</reference>
<dbReference type="InterPro" id="IPR023586">
    <property type="entry name" value="Ile-tRNA-ligase_type2"/>
</dbReference>
<name>A0A6J4UK61_9BACT</name>
<dbReference type="PRINTS" id="PR00984">
    <property type="entry name" value="TRNASYNTHILE"/>
</dbReference>
<dbReference type="Gene3D" id="1.10.730.10">
    <property type="entry name" value="Isoleucyl-tRNA Synthetase, Domain 1"/>
    <property type="match status" value="1"/>
</dbReference>
<evidence type="ECO:0000256" key="6">
    <source>
        <dbReference type="ARBA" id="ARBA00023146"/>
    </source>
</evidence>
<dbReference type="GO" id="GO:0002161">
    <property type="term" value="F:aminoacyl-tRNA deacylase activity"/>
    <property type="evidence" value="ECO:0007669"/>
    <property type="project" value="InterPro"/>
</dbReference>
<organism evidence="13">
    <name type="scientific">uncultured Thermomicrobiales bacterium</name>
    <dbReference type="NCBI Taxonomy" id="1645740"/>
    <lineage>
        <taxon>Bacteria</taxon>
        <taxon>Pseudomonadati</taxon>
        <taxon>Thermomicrobiota</taxon>
        <taxon>Thermomicrobia</taxon>
        <taxon>Thermomicrobiales</taxon>
        <taxon>environmental samples</taxon>
    </lineage>
</organism>
<evidence type="ECO:0000256" key="3">
    <source>
        <dbReference type="ARBA" id="ARBA00022741"/>
    </source>
</evidence>
<dbReference type="Pfam" id="PF08264">
    <property type="entry name" value="Anticodon_1"/>
    <property type="match status" value="1"/>
</dbReference>
<proteinExistence type="predicted"/>
<feature type="domain" description="Methionyl/Valyl/Leucyl/Isoleucyl-tRNA synthetase anticodon-binding" evidence="12">
    <location>
        <begin position="688"/>
        <end position="841"/>
    </location>
</feature>
<keyword evidence="5" id="KW-0648">Protein biosynthesis</keyword>
<dbReference type="EMBL" id="CADCWF010000118">
    <property type="protein sequence ID" value="CAA9552824.1"/>
    <property type="molecule type" value="Genomic_DNA"/>
</dbReference>
<dbReference type="GO" id="GO:0004822">
    <property type="term" value="F:isoleucine-tRNA ligase activity"/>
    <property type="evidence" value="ECO:0007669"/>
    <property type="project" value="UniProtKB-UniRule"/>
</dbReference>
<keyword evidence="6 13" id="KW-0030">Aminoacyl-tRNA synthetase</keyword>
<gene>
    <name evidence="13" type="ORF">AVDCRST_MAG59-1900</name>
</gene>
<dbReference type="NCBIfam" id="TIGR00392">
    <property type="entry name" value="ileS"/>
    <property type="match status" value="1"/>
</dbReference>
<keyword evidence="4" id="KW-0067">ATP-binding</keyword>
<dbReference type="Pfam" id="PF19302">
    <property type="entry name" value="DUF5915"/>
    <property type="match status" value="1"/>
</dbReference>
<dbReference type="GO" id="GO:0005524">
    <property type="term" value="F:ATP binding"/>
    <property type="evidence" value="ECO:0007669"/>
    <property type="project" value="UniProtKB-KW"/>
</dbReference>
<dbReference type="InterPro" id="IPR009080">
    <property type="entry name" value="tRNAsynth_Ia_anticodon-bd"/>
</dbReference>